<gene>
    <name evidence="1" type="ORF">SAY87_001439</name>
</gene>
<proteinExistence type="predicted"/>
<dbReference type="Proteomes" id="UP001345219">
    <property type="component" value="Chromosome 1"/>
</dbReference>
<dbReference type="AlphaFoldDB" id="A0AAN7JHV2"/>
<sequence>MQRLLESSVEWRQLVLRLRLRLRLLFSVFSRTSLKERTLGDPKRAIAMEMRCEKGLIFHPRVKKSAAGRREKKDGAFMYLLGLIDRDDMEAAEVDRRLLRQ</sequence>
<reference evidence="1 2" key="1">
    <citation type="journal article" date="2023" name="Hortic Res">
        <title>Pangenome of water caltrop reveals structural variations and asymmetric subgenome divergence after allopolyploidization.</title>
        <authorList>
            <person name="Zhang X."/>
            <person name="Chen Y."/>
            <person name="Wang L."/>
            <person name="Yuan Y."/>
            <person name="Fang M."/>
            <person name="Shi L."/>
            <person name="Lu R."/>
            <person name="Comes H.P."/>
            <person name="Ma Y."/>
            <person name="Chen Y."/>
            <person name="Huang G."/>
            <person name="Zhou Y."/>
            <person name="Zheng Z."/>
            <person name="Qiu Y."/>
        </authorList>
    </citation>
    <scope>NUCLEOTIDE SEQUENCE [LARGE SCALE GENOMIC DNA]</scope>
    <source>
        <tissue evidence="1">Roots</tissue>
    </source>
</reference>
<organism evidence="1 2">
    <name type="scientific">Trapa incisa</name>
    <dbReference type="NCBI Taxonomy" id="236973"/>
    <lineage>
        <taxon>Eukaryota</taxon>
        <taxon>Viridiplantae</taxon>
        <taxon>Streptophyta</taxon>
        <taxon>Embryophyta</taxon>
        <taxon>Tracheophyta</taxon>
        <taxon>Spermatophyta</taxon>
        <taxon>Magnoliopsida</taxon>
        <taxon>eudicotyledons</taxon>
        <taxon>Gunneridae</taxon>
        <taxon>Pentapetalae</taxon>
        <taxon>rosids</taxon>
        <taxon>malvids</taxon>
        <taxon>Myrtales</taxon>
        <taxon>Lythraceae</taxon>
        <taxon>Trapa</taxon>
    </lineage>
</organism>
<keyword evidence="2" id="KW-1185">Reference proteome</keyword>
<protein>
    <submittedName>
        <fullName evidence="1">Uncharacterized protein</fullName>
    </submittedName>
</protein>
<evidence type="ECO:0000313" key="2">
    <source>
        <dbReference type="Proteomes" id="UP001345219"/>
    </source>
</evidence>
<name>A0AAN7JHV2_9MYRT</name>
<accession>A0AAN7JHV2</accession>
<evidence type="ECO:0000313" key="1">
    <source>
        <dbReference type="EMBL" id="KAK4743438.1"/>
    </source>
</evidence>
<dbReference type="EMBL" id="JAXIOK010000023">
    <property type="protein sequence ID" value="KAK4743438.1"/>
    <property type="molecule type" value="Genomic_DNA"/>
</dbReference>
<comment type="caution">
    <text evidence="1">The sequence shown here is derived from an EMBL/GenBank/DDBJ whole genome shotgun (WGS) entry which is preliminary data.</text>
</comment>